<evidence type="ECO:0000313" key="1">
    <source>
        <dbReference type="EMBL" id="KAI8430501.1"/>
    </source>
</evidence>
<reference evidence="1 2" key="1">
    <citation type="journal article" date="2022" name="Genome Biol. Evol.">
        <title>The Spruce Budworm Genome: Reconstructing the Evolutionary History of Antifreeze Proteins.</title>
        <authorList>
            <person name="Beliveau C."/>
            <person name="Gagne P."/>
            <person name="Picq S."/>
            <person name="Vernygora O."/>
            <person name="Keeling C.I."/>
            <person name="Pinkney K."/>
            <person name="Doucet D."/>
            <person name="Wen F."/>
            <person name="Johnston J.S."/>
            <person name="Maaroufi H."/>
            <person name="Boyle B."/>
            <person name="Laroche J."/>
            <person name="Dewar K."/>
            <person name="Juretic N."/>
            <person name="Blackburn G."/>
            <person name="Nisole A."/>
            <person name="Brunet B."/>
            <person name="Brandao M."/>
            <person name="Lumley L."/>
            <person name="Duan J."/>
            <person name="Quan G."/>
            <person name="Lucarotti C.J."/>
            <person name="Roe A.D."/>
            <person name="Sperling F.A.H."/>
            <person name="Levesque R.C."/>
            <person name="Cusson M."/>
        </authorList>
    </citation>
    <scope>NUCLEOTIDE SEQUENCE [LARGE SCALE GENOMIC DNA]</scope>
    <source>
        <strain evidence="1">Glfc:IPQL:Cfum</strain>
    </source>
</reference>
<proteinExistence type="predicted"/>
<sequence>MGEERVKMRKQLGLLEGVAIILGIIFGSGIFISPKEVLENTGSVWGALSVWAACGLLATLGALCYAELGKPSTNAIMALTFANNLLEPIFPNCPIDPLSQKLIAAVTICFLTFINAYDVRFTTRVQNVFMFTKISALVIIIIGGIVWLGKGRVEQFDDGWAGTKTSVSDWSVAFYSGIFSYSGWSYLNFMTEELKDPFVNLPRAIYLSLPMVTAIYLLANVAYLAVLGPVGVRATEAIAVDFSVAALGWLRFAMPTLVAIAILGGLTVHIMTSSRMCFAGARNGHMPELLAHINVKCMSPLPSLIFLMLISLIMLIPSNLTSLITYCTIVESFFTTLSCSAVPTWMPVVFVCVCAVLLVVPIRSEPLAVCAGAAITLAGVPVYFALSNGSKGHFNNQTAHEFTTPQDEIAPMLPEENMQASTVIAGLMPDSFGEMFNFLDGDSFGIGPMHEFVYGWQAIVNTMSMKNNVEVRKRAGLQRFALAGINGITLIAHIGVTEIMINGTRTYCFGGVSRPPGRRSVICKGAMYQEGRFSCKVPYLRYPTVLGYRYCIDKYAAVKSIDGTYKTTYCARGEAIPKFHYDYICERRDIKIKRVNLTDPNERYGCNLRISPEALHQDLPMGLLQANETAFVGHGGKYWLSLYYTQLSTYAIYFQAHAEYPWQSNRPIVSADKGGIWEQLLKANIGPDMNLHYNLNGIYNRYPASPAAPDIMRNDGQVQPSNFRTDTRDPAPEDVLVGNSHLSADGPGGEPNLGSYNFLHDSQVQAKFEHERAVSWGKSTPGTTVAPDTPAPAPQPPGVLEMTATDNIRFSGHTLDKATKAKVIGRGAFGEVRLVQKKDTGHVYAMKILRKADMLEKEQVAHVRAERDILVEADHQWVVKMYYSFQDPMNLYLIMEFLPGGDMMTLLMKKDTLSEECAQFYVAETALAIDISTSSSAMDSKRRAESWKRNRRALAYSTVGTPDYIAPEVFLQTGYGPQADWWSLGVIMYEMLIGYPPFCSESPQETYRKVMSWRESLTFPPEIPISEEARETIMRFCSEPDRSYIKISAYELIYFNNNQVKLAINDSEMLLFLKANIFKGYQVNHYFLPISDSRYLLIDKHNTPCFGGGAGATPSLSKKFPEDYISKEVFDSISAYIIPKPEIQRCTMTMNFKGDTVMHLKVVEVRADPAPVHDHDVPVMLASVGLPRPGRRPPPPPPVPTQPPADGADQSILREDIKKMIEVEVGSSMQKLKDDFTGTTDFLAAEQNDLKSEIKAKDKQISALQSEHSRLLKELHDIRGLVTLIPVIKFTNMYRATPNLSQLFSDHELQKSCLSFITNGSDSKEKPSMSDVLAILCALQQGTTLRAVCERYAAAARPAFDIRQLILFAQLHGFIKCLKRFPVYIRPPSRSNGFNRRPEAAPGLRRLFTGRLCADEICCLARLDLPTLDQIIEDDPNVAVIWR</sequence>
<accession>A0ACC0K2P1</accession>
<gene>
    <name evidence="1" type="ORF">MSG28_000754</name>
</gene>
<dbReference type="Proteomes" id="UP001064048">
    <property type="component" value="Chromosome Z"/>
</dbReference>
<keyword evidence="2" id="KW-1185">Reference proteome</keyword>
<organism evidence="1 2">
    <name type="scientific">Choristoneura fumiferana</name>
    <name type="common">Spruce budworm moth</name>
    <name type="synonym">Archips fumiferana</name>
    <dbReference type="NCBI Taxonomy" id="7141"/>
    <lineage>
        <taxon>Eukaryota</taxon>
        <taxon>Metazoa</taxon>
        <taxon>Ecdysozoa</taxon>
        <taxon>Arthropoda</taxon>
        <taxon>Hexapoda</taxon>
        <taxon>Insecta</taxon>
        <taxon>Pterygota</taxon>
        <taxon>Neoptera</taxon>
        <taxon>Endopterygota</taxon>
        <taxon>Lepidoptera</taxon>
        <taxon>Glossata</taxon>
        <taxon>Ditrysia</taxon>
        <taxon>Tortricoidea</taxon>
        <taxon>Tortricidae</taxon>
        <taxon>Tortricinae</taxon>
        <taxon>Choristoneura</taxon>
    </lineage>
</organism>
<evidence type="ECO:0000313" key="2">
    <source>
        <dbReference type="Proteomes" id="UP001064048"/>
    </source>
</evidence>
<dbReference type="EMBL" id="CM046131">
    <property type="protein sequence ID" value="KAI8430501.1"/>
    <property type="molecule type" value="Genomic_DNA"/>
</dbReference>
<name>A0ACC0K2P1_CHOFU</name>
<protein>
    <submittedName>
        <fullName evidence="1">Uncharacterized protein</fullName>
    </submittedName>
</protein>
<comment type="caution">
    <text evidence="1">The sequence shown here is derived from an EMBL/GenBank/DDBJ whole genome shotgun (WGS) entry which is preliminary data.</text>
</comment>